<dbReference type="Proteomes" id="UP000260790">
    <property type="component" value="Unassembled WGS sequence"/>
</dbReference>
<accession>A0A8B2Z9T3</accession>
<dbReference type="AlphaFoldDB" id="A0A8B2Z9T3"/>
<evidence type="ECO:0000313" key="4">
    <source>
        <dbReference type="Proteomes" id="UP000260790"/>
    </source>
</evidence>
<feature type="binding site" evidence="1">
    <location>
        <position position="11"/>
    </location>
    <ligand>
        <name>Zn(2+)</name>
        <dbReference type="ChEBI" id="CHEBI:29105"/>
    </ligand>
</feature>
<reference evidence="3 4" key="1">
    <citation type="submission" date="2018-08" db="EMBL/GenBank/DDBJ databases">
        <title>A genome reference for cultivated species of the human gut microbiota.</title>
        <authorList>
            <person name="Zou Y."/>
            <person name="Xue W."/>
            <person name="Luo G."/>
        </authorList>
    </citation>
    <scope>NUCLEOTIDE SEQUENCE [LARGE SCALE GENOMIC DNA]</scope>
    <source>
        <strain evidence="3 4">TF10-9AT</strain>
    </source>
</reference>
<evidence type="ECO:0000313" key="3">
    <source>
        <dbReference type="EMBL" id="RGK46571.1"/>
    </source>
</evidence>
<dbReference type="RefSeq" id="WP_117643161.1">
    <property type="nucleotide sequence ID" value="NZ_QSQR01000005.1"/>
</dbReference>
<evidence type="ECO:0000259" key="2">
    <source>
        <dbReference type="PROSITE" id="PS51902"/>
    </source>
</evidence>
<feature type="domain" description="ClpX-type ZB" evidence="2">
    <location>
        <begin position="1"/>
        <end position="54"/>
    </location>
</feature>
<keyword evidence="1" id="KW-0479">Metal-binding</keyword>
<dbReference type="PROSITE" id="PS51902">
    <property type="entry name" value="CLPX_ZB"/>
    <property type="match status" value="1"/>
</dbReference>
<proteinExistence type="inferred from homology"/>
<name>A0A8B2Z9T3_9LACO</name>
<organism evidence="3 4">
    <name type="scientific">Ligilactobacillus ruminis</name>
    <dbReference type="NCBI Taxonomy" id="1623"/>
    <lineage>
        <taxon>Bacteria</taxon>
        <taxon>Bacillati</taxon>
        <taxon>Bacillota</taxon>
        <taxon>Bacilli</taxon>
        <taxon>Lactobacillales</taxon>
        <taxon>Lactobacillaceae</taxon>
        <taxon>Ligilactobacillus</taxon>
    </lineage>
</organism>
<dbReference type="EMBL" id="QSQR01000005">
    <property type="protein sequence ID" value="RGK46571.1"/>
    <property type="molecule type" value="Genomic_DNA"/>
</dbReference>
<dbReference type="SMART" id="SM00994">
    <property type="entry name" value="zf-C4_ClpX"/>
    <property type="match status" value="1"/>
</dbReference>
<sequence>MAIKKKVVEVCDFCGAEITDELLGVSPENDNVLICEECVEKAQRMLQDAKGNKVGVSVRGIKYDGSPNASTIDVTLDVKLWCRPTFDTMKLVERLGRNINDMKL</sequence>
<dbReference type="InterPro" id="IPR010603">
    <property type="entry name" value="Znf_CppX_C4"/>
</dbReference>
<feature type="binding site" evidence="1">
    <location>
        <position position="35"/>
    </location>
    <ligand>
        <name>Zn(2+)</name>
        <dbReference type="ChEBI" id="CHEBI:29105"/>
    </ligand>
</feature>
<comment type="caution">
    <text evidence="3">The sequence shown here is derived from an EMBL/GenBank/DDBJ whole genome shotgun (WGS) entry which is preliminary data.</text>
</comment>
<dbReference type="InterPro" id="IPR059188">
    <property type="entry name" value="Znf_CLPX-like"/>
</dbReference>
<keyword evidence="1" id="KW-0143">Chaperone</keyword>
<feature type="binding site" evidence="1">
    <location>
        <position position="14"/>
    </location>
    <ligand>
        <name>Zn(2+)</name>
        <dbReference type="ChEBI" id="CHEBI:29105"/>
    </ligand>
</feature>
<keyword evidence="1" id="KW-0862">Zinc</keyword>
<feature type="binding site" evidence="1">
    <location>
        <position position="38"/>
    </location>
    <ligand>
        <name>Zn(2+)</name>
        <dbReference type="ChEBI" id="CHEBI:29105"/>
    </ligand>
</feature>
<comment type="similarity">
    <text evidence="1">Belongs to the ClpX chaperone family.</text>
</comment>
<dbReference type="GO" id="GO:0006457">
    <property type="term" value="P:protein folding"/>
    <property type="evidence" value="ECO:0007669"/>
    <property type="project" value="UniProtKB-UniRule"/>
</dbReference>
<dbReference type="GO" id="GO:0008270">
    <property type="term" value="F:zinc ion binding"/>
    <property type="evidence" value="ECO:0007669"/>
    <property type="project" value="UniProtKB-UniRule"/>
</dbReference>
<protein>
    <recommendedName>
        <fullName evidence="2">ClpX-type ZB domain-containing protein</fullName>
    </recommendedName>
</protein>
<evidence type="ECO:0000256" key="1">
    <source>
        <dbReference type="PROSITE-ProRule" id="PRU01250"/>
    </source>
</evidence>
<dbReference type="Pfam" id="PF06689">
    <property type="entry name" value="zf-C4_ClpX"/>
    <property type="match status" value="1"/>
</dbReference>
<dbReference type="GO" id="GO:0046983">
    <property type="term" value="F:protein dimerization activity"/>
    <property type="evidence" value="ECO:0007669"/>
    <property type="project" value="UniProtKB-UniRule"/>
</dbReference>
<dbReference type="GO" id="GO:0051082">
    <property type="term" value="F:unfolded protein binding"/>
    <property type="evidence" value="ECO:0007669"/>
    <property type="project" value="UniProtKB-UniRule"/>
</dbReference>
<gene>
    <name evidence="3" type="ORF">DXD09_06155</name>
</gene>